<dbReference type="PANTHER" id="PTHR34454">
    <property type="entry name" value="TUNICAMYCIN INDUCED PROTEIN"/>
    <property type="match status" value="1"/>
</dbReference>
<organism evidence="2 3">
    <name type="scientific">Escallonia herrerae</name>
    <dbReference type="NCBI Taxonomy" id="1293975"/>
    <lineage>
        <taxon>Eukaryota</taxon>
        <taxon>Viridiplantae</taxon>
        <taxon>Streptophyta</taxon>
        <taxon>Embryophyta</taxon>
        <taxon>Tracheophyta</taxon>
        <taxon>Spermatophyta</taxon>
        <taxon>Magnoliopsida</taxon>
        <taxon>eudicotyledons</taxon>
        <taxon>Gunneridae</taxon>
        <taxon>Pentapetalae</taxon>
        <taxon>asterids</taxon>
        <taxon>campanulids</taxon>
        <taxon>Escalloniales</taxon>
        <taxon>Escalloniaceae</taxon>
        <taxon>Escallonia</taxon>
    </lineage>
</organism>
<keyword evidence="1" id="KW-0732">Signal</keyword>
<feature type="chain" id="PRO_5041640238" evidence="1">
    <location>
        <begin position="24"/>
        <end position="411"/>
    </location>
</feature>
<feature type="signal peptide" evidence="1">
    <location>
        <begin position="1"/>
        <end position="23"/>
    </location>
</feature>
<evidence type="ECO:0000313" key="3">
    <source>
        <dbReference type="Proteomes" id="UP001188597"/>
    </source>
</evidence>
<evidence type="ECO:0000313" key="2">
    <source>
        <dbReference type="EMBL" id="KAK3039359.1"/>
    </source>
</evidence>
<dbReference type="Proteomes" id="UP001188597">
    <property type="component" value="Unassembled WGS sequence"/>
</dbReference>
<comment type="caution">
    <text evidence="2">The sequence shown here is derived from an EMBL/GenBank/DDBJ whole genome shotgun (WGS) entry which is preliminary data.</text>
</comment>
<dbReference type="EMBL" id="JAVXUP010000077">
    <property type="protein sequence ID" value="KAK3039359.1"/>
    <property type="molecule type" value="Genomic_DNA"/>
</dbReference>
<dbReference type="InterPro" id="IPR053283">
    <property type="entry name" value="TUNICAMYCIN_INDUCED_1"/>
</dbReference>
<sequence length="411" mass="46656">MITRFAFSLLLLLLLLLLPQTLTTLTLAITASAPPFNISQYLYPKISDEFRPQPSLFLKDVLEAISEREKWNLEQIRVSVVDVGKVKYGKLQRYEIRVPFGKSELVFELWDDVSNWKRFKEGGDLEALVSRVSLRAVLDSFEIRGPVELRVGGGHELSLKLPLNTSHTGLKRILVAEGITVRVTSAQEVSLFHRSDYGLQVNRSLMGNGERSEYWSFGRSSCMSFRPINILGSASVVAYRTQNPDGFIESAFISKEMIELLPEKCYDRLTSRKQECPIDSLSLRIAFLEEVLASLFGNRTSQNAASGLVKAKVRASIIFRFQVEVERNIMSSDAPWATMAEWRTKPAVEREWFDVVARYEKNSLKPLIIKKVRPFLVDDSSAWSNLMSNMSFTKIPPVLLPPEALTLDVKW</sequence>
<name>A0AA89BDI8_9ASTE</name>
<accession>A0AA89BDI8</accession>
<keyword evidence="3" id="KW-1185">Reference proteome</keyword>
<proteinExistence type="predicted"/>
<dbReference type="AlphaFoldDB" id="A0AA89BDI8"/>
<reference evidence="2" key="1">
    <citation type="submission" date="2022-12" db="EMBL/GenBank/DDBJ databases">
        <title>Draft genome assemblies for two species of Escallonia (Escalloniales).</title>
        <authorList>
            <person name="Chanderbali A."/>
            <person name="Dervinis C."/>
            <person name="Anghel I."/>
            <person name="Soltis D."/>
            <person name="Soltis P."/>
            <person name="Zapata F."/>
        </authorList>
    </citation>
    <scope>NUCLEOTIDE SEQUENCE</scope>
    <source>
        <strain evidence="2">UCBG64.0493</strain>
        <tissue evidence="2">Leaf</tissue>
    </source>
</reference>
<gene>
    <name evidence="2" type="ORF">RJ639_027608</name>
</gene>
<dbReference type="PANTHER" id="PTHR34454:SF3">
    <property type="entry name" value="PEPTIDASE I, PUTATIVE-RELATED"/>
    <property type="match status" value="1"/>
</dbReference>
<protein>
    <submittedName>
        <fullName evidence="2">Uncharacterized protein</fullName>
    </submittedName>
</protein>
<evidence type="ECO:0000256" key="1">
    <source>
        <dbReference type="SAM" id="SignalP"/>
    </source>
</evidence>